<dbReference type="InterPro" id="IPR027417">
    <property type="entry name" value="P-loop_NTPase"/>
</dbReference>
<dbReference type="EMBL" id="WJYN01000002">
    <property type="protein sequence ID" value="MRS98416.1"/>
    <property type="molecule type" value="Genomic_DNA"/>
</dbReference>
<dbReference type="InterPro" id="IPR053930">
    <property type="entry name" value="RapZ-like_N"/>
</dbReference>
<dbReference type="AlphaFoldDB" id="A0A1C0XGS1"/>
<dbReference type="SUPFAM" id="SSF52540">
    <property type="entry name" value="P-loop containing nucleoside triphosphate hydrolases"/>
    <property type="match status" value="1"/>
</dbReference>
<evidence type="ECO:0000313" key="7">
    <source>
        <dbReference type="EMBL" id="CAJ0728202.1"/>
    </source>
</evidence>
<reference evidence="8" key="1">
    <citation type="submission" date="2018-06" db="EMBL/GenBank/DDBJ databases">
        <authorList>
            <person name="O'Rourke A."/>
        </authorList>
    </citation>
    <scope>NUCLEOTIDE SEQUENCE</scope>
    <source>
        <strain evidence="8">132550021-3</strain>
    </source>
</reference>
<feature type="domain" description="RapZ C-terminal" evidence="6">
    <location>
        <begin position="176"/>
        <end position="293"/>
    </location>
</feature>
<feature type="binding site" evidence="4">
    <location>
        <begin position="57"/>
        <end position="60"/>
    </location>
    <ligand>
        <name>GTP</name>
        <dbReference type="ChEBI" id="CHEBI:37565"/>
    </ligand>
</feature>
<dbReference type="GO" id="GO:0005525">
    <property type="term" value="F:GTP binding"/>
    <property type="evidence" value="ECO:0007669"/>
    <property type="project" value="UniProtKB-UniRule"/>
</dbReference>
<evidence type="ECO:0000256" key="2">
    <source>
        <dbReference type="ARBA" id="ARBA00022840"/>
    </source>
</evidence>
<dbReference type="STRING" id="1366050.N234_01780"/>
<comment type="caution">
    <text evidence="9">The sequence shown here is derived from an EMBL/GenBank/DDBJ whole genome shotgun (WGS) entry which is preliminary data.</text>
</comment>
<dbReference type="Proteomes" id="UP001189303">
    <property type="component" value="Unassembled WGS sequence"/>
</dbReference>
<reference evidence="9 10" key="2">
    <citation type="submission" date="2019-11" db="EMBL/GenBank/DDBJ databases">
        <title>Phenotypic characterization of an OXA-22 and OXA-60 co-producing Ralstonia pickettii clinical strain.</title>
        <authorList>
            <person name="He F."/>
        </authorList>
    </citation>
    <scope>NUCLEOTIDE SEQUENCE [LARGE SCALE GENOMIC DNA]</scope>
    <source>
        <strain evidence="9 10">PSLESD1</strain>
    </source>
</reference>
<dbReference type="Proteomes" id="UP001199322">
    <property type="component" value="Unassembled WGS sequence"/>
</dbReference>
<dbReference type="RefSeq" id="WP_012761095.1">
    <property type="nucleotide sequence ID" value="NZ_CATWFT010000012.1"/>
</dbReference>
<evidence type="ECO:0000256" key="4">
    <source>
        <dbReference type="HAMAP-Rule" id="MF_00636"/>
    </source>
</evidence>
<dbReference type="PANTHER" id="PTHR30448:SF0">
    <property type="entry name" value="RNASE ADAPTER PROTEIN RAPZ"/>
    <property type="match status" value="1"/>
</dbReference>
<gene>
    <name evidence="9" type="primary">rapZ</name>
    <name evidence="8" type="ORF">DEE74_20300</name>
    <name evidence="9" type="ORF">GJQ57_07055</name>
    <name evidence="7" type="ORF">R38712_03630</name>
</gene>
<dbReference type="NCBIfam" id="NF003828">
    <property type="entry name" value="PRK05416.1"/>
    <property type="match status" value="1"/>
</dbReference>
<proteinExistence type="inferred from homology"/>
<evidence type="ECO:0000256" key="3">
    <source>
        <dbReference type="ARBA" id="ARBA00023134"/>
    </source>
</evidence>
<keyword evidence="3 4" id="KW-0342">GTP-binding</keyword>
<evidence type="ECO:0000256" key="1">
    <source>
        <dbReference type="ARBA" id="ARBA00022741"/>
    </source>
</evidence>
<feature type="domain" description="RapZ-like N-terminal" evidence="5">
    <location>
        <begin position="1"/>
        <end position="168"/>
    </location>
</feature>
<keyword evidence="11" id="KW-1185">Reference proteome</keyword>
<dbReference type="EMBL" id="QGBI01000022">
    <property type="protein sequence ID" value="MBX3892211.1"/>
    <property type="molecule type" value="Genomic_DNA"/>
</dbReference>
<protein>
    <submittedName>
        <fullName evidence="9">RNase adapter RapZ</fullName>
    </submittedName>
    <submittedName>
        <fullName evidence="7">RNase adapter protein RapZ</fullName>
    </submittedName>
</protein>
<dbReference type="PANTHER" id="PTHR30448">
    <property type="entry name" value="RNASE ADAPTER PROTEIN RAPZ"/>
    <property type="match status" value="1"/>
</dbReference>
<accession>A0A1C0XGS1</accession>
<keyword evidence="2 4" id="KW-0067">ATP-binding</keyword>
<dbReference type="InterPro" id="IPR005337">
    <property type="entry name" value="RapZ-like"/>
</dbReference>
<evidence type="ECO:0000313" key="10">
    <source>
        <dbReference type="Proteomes" id="UP000441032"/>
    </source>
</evidence>
<dbReference type="Pfam" id="PF22740">
    <property type="entry name" value="PapZ_C"/>
    <property type="match status" value="1"/>
</dbReference>
<organism evidence="9 10">
    <name type="scientific">Ralstonia pickettii</name>
    <name type="common">Burkholderia pickettii</name>
    <dbReference type="NCBI Taxonomy" id="329"/>
    <lineage>
        <taxon>Bacteria</taxon>
        <taxon>Pseudomonadati</taxon>
        <taxon>Pseudomonadota</taxon>
        <taxon>Betaproteobacteria</taxon>
        <taxon>Burkholderiales</taxon>
        <taxon>Burkholderiaceae</taxon>
        <taxon>Ralstonia</taxon>
    </lineage>
</organism>
<name>A0A1C0XGS1_RALPI</name>
<sequence length="297" mass="33330">MRIILITGMSGSGKSVALNVLEDAGYYCVDNLPAQFIPELARYLADQGYTHLGVATDIRSRESLRKVPETVTVLRKEHDVRMLFLTASTNALVQRYSETRRRHPLSIRNGRPDAAANVQAAAKGLDTSLIEAIEMERELLSPLADPAHRIDTSTLRTNALRAYIKEFISDEPHDITLMFESFGFKHGVPTDADLVFDVRSLPNPYYDTQLRPLTGRDQPVIDFLQSQPMVLAMAEDIRAYVEKWLPSFIADNRSYLTVAIGCTGGQHRSVYIAERLATYFRAHGNVLVRHRELAVDG</sequence>
<dbReference type="GO" id="GO:0005524">
    <property type="term" value="F:ATP binding"/>
    <property type="evidence" value="ECO:0007669"/>
    <property type="project" value="UniProtKB-UniRule"/>
</dbReference>
<feature type="binding site" evidence="4">
    <location>
        <begin position="8"/>
        <end position="15"/>
    </location>
    <ligand>
        <name>ATP</name>
        <dbReference type="ChEBI" id="CHEBI:30616"/>
    </ligand>
</feature>
<evidence type="ECO:0000259" key="5">
    <source>
        <dbReference type="Pfam" id="PF03668"/>
    </source>
</evidence>
<dbReference type="InterPro" id="IPR053931">
    <property type="entry name" value="RapZ_C"/>
</dbReference>
<keyword evidence="1 4" id="KW-0547">Nucleotide-binding</keyword>
<dbReference type="HAMAP" id="MF_00636">
    <property type="entry name" value="RapZ_like"/>
    <property type="match status" value="1"/>
</dbReference>
<evidence type="ECO:0000313" key="8">
    <source>
        <dbReference type="EMBL" id="MBX3892211.1"/>
    </source>
</evidence>
<dbReference type="Proteomes" id="UP000441032">
    <property type="component" value="Unassembled WGS sequence"/>
</dbReference>
<evidence type="ECO:0000259" key="6">
    <source>
        <dbReference type="Pfam" id="PF22740"/>
    </source>
</evidence>
<evidence type="ECO:0000313" key="11">
    <source>
        <dbReference type="Proteomes" id="UP001189303"/>
    </source>
</evidence>
<dbReference type="EMBL" id="CATWFT010000012">
    <property type="protein sequence ID" value="CAJ0728202.1"/>
    <property type="molecule type" value="Genomic_DNA"/>
</dbReference>
<dbReference type="Pfam" id="PF03668">
    <property type="entry name" value="RapZ-like_N"/>
    <property type="match status" value="1"/>
</dbReference>
<dbReference type="PIRSF" id="PIRSF005052">
    <property type="entry name" value="P-loopkin"/>
    <property type="match status" value="1"/>
</dbReference>
<evidence type="ECO:0000313" key="9">
    <source>
        <dbReference type="EMBL" id="MRS98416.1"/>
    </source>
</evidence>
<reference evidence="7 11" key="3">
    <citation type="submission" date="2023-07" db="EMBL/GenBank/DDBJ databases">
        <authorList>
            <person name="Peeters C."/>
        </authorList>
    </citation>
    <scope>NUCLEOTIDE SEQUENCE [LARGE SCALE GENOMIC DNA]</scope>
    <source>
        <strain evidence="7 11">R-38712</strain>
    </source>
</reference>